<dbReference type="PANTHER" id="PTHR36436:SF6">
    <property type="entry name" value="SLL5081 PROTEIN"/>
    <property type="match status" value="1"/>
</dbReference>
<evidence type="ECO:0000313" key="1">
    <source>
        <dbReference type="EMBL" id="KGR86076.1"/>
    </source>
</evidence>
<dbReference type="OrthoDB" id="57088at2"/>
<dbReference type="AlphaFoldDB" id="A0A0A3IMU8"/>
<dbReference type="EMBL" id="JPVP01000052">
    <property type="protein sequence ID" value="KGR86076.1"/>
    <property type="molecule type" value="Genomic_DNA"/>
</dbReference>
<dbReference type="Pfam" id="PF09234">
    <property type="entry name" value="DUF1963"/>
    <property type="match status" value="1"/>
</dbReference>
<organism evidence="1 2">
    <name type="scientific">Lysinibacillus odysseyi 34hs-1 = NBRC 100172</name>
    <dbReference type="NCBI Taxonomy" id="1220589"/>
    <lineage>
        <taxon>Bacteria</taxon>
        <taxon>Bacillati</taxon>
        <taxon>Bacillota</taxon>
        <taxon>Bacilli</taxon>
        <taxon>Bacillales</taxon>
        <taxon>Bacillaceae</taxon>
        <taxon>Lysinibacillus</taxon>
    </lineage>
</organism>
<dbReference type="InterPro" id="IPR035948">
    <property type="entry name" value="YwqG-like_sf"/>
</dbReference>
<proteinExistence type="predicted"/>
<dbReference type="RefSeq" id="WP_036152645.1">
    <property type="nucleotide sequence ID" value="NZ_AVCX01000009.1"/>
</dbReference>
<name>A0A0A3IMU8_9BACI</name>
<dbReference type="InterPro" id="IPR015315">
    <property type="entry name" value="DUF1963"/>
</dbReference>
<reference evidence="1 2" key="1">
    <citation type="submission" date="2014-02" db="EMBL/GenBank/DDBJ databases">
        <title>Draft genome sequence of Lysinibacillus odysseyi NBRC 100172.</title>
        <authorList>
            <person name="Zhang F."/>
            <person name="Wang G."/>
            <person name="Zhang L."/>
        </authorList>
    </citation>
    <scope>NUCLEOTIDE SEQUENCE [LARGE SCALE GENOMIC DNA]</scope>
    <source>
        <strain evidence="1 2">NBRC 100172</strain>
    </source>
</reference>
<protein>
    <recommendedName>
        <fullName evidence="3">DUF1963 domain-containing protein</fullName>
    </recommendedName>
</protein>
<dbReference type="Gene3D" id="2.30.320.10">
    <property type="entry name" value="YwqG-like"/>
    <property type="match status" value="1"/>
</dbReference>
<dbReference type="eggNOG" id="COG3878">
    <property type="taxonomic scope" value="Bacteria"/>
</dbReference>
<keyword evidence="2" id="KW-1185">Reference proteome</keyword>
<comment type="caution">
    <text evidence="1">The sequence shown here is derived from an EMBL/GenBank/DDBJ whole genome shotgun (WGS) entry which is preliminary data.</text>
</comment>
<dbReference type="PANTHER" id="PTHR36436">
    <property type="entry name" value="SLL5081 PROTEIN"/>
    <property type="match status" value="1"/>
</dbReference>
<dbReference type="STRING" id="1220589.CD32_06665"/>
<evidence type="ECO:0008006" key="3">
    <source>
        <dbReference type="Google" id="ProtNLM"/>
    </source>
</evidence>
<accession>A0A0A3IMU8</accession>
<gene>
    <name evidence="1" type="ORF">CD32_06665</name>
</gene>
<sequence length="272" mass="31571">MIQKTLSLPRQLEDFRHILEQSAVEYMKVHAWDEAPSIANSKLGGRPYLPKGTNPPIDDLGEYMILLAQINFSERSFPAPFPKFGLLQIFMSAFNYQQILGINNCVPPNFFQVRYYPIITTNNLVTDFSYLRNSSFQHYSVASQYPISRELLLTFSKEVEPISATDYRLHHFISAELAEQFTLIEQQPFNEVYLQHFSSADHKIGGYPYFIEEDARAWNPSFQKYDTLLLQIVSDDAQGIMWGDSGVAKFFINHKCLETCNFSDILFYLEYY</sequence>
<evidence type="ECO:0000313" key="2">
    <source>
        <dbReference type="Proteomes" id="UP000030437"/>
    </source>
</evidence>
<dbReference type="SUPFAM" id="SSF103032">
    <property type="entry name" value="Hypothetical protein YwqG"/>
    <property type="match status" value="1"/>
</dbReference>
<dbReference type="Proteomes" id="UP000030437">
    <property type="component" value="Unassembled WGS sequence"/>
</dbReference>